<keyword evidence="1" id="KW-1133">Transmembrane helix</keyword>
<feature type="transmembrane region" description="Helical" evidence="1">
    <location>
        <begin position="138"/>
        <end position="156"/>
    </location>
</feature>
<dbReference type="RefSeq" id="WP_093371938.1">
    <property type="nucleotide sequence ID" value="NZ_FOQA01000005.1"/>
</dbReference>
<name>A0A1I3EL35_9FIRM</name>
<feature type="transmembrane region" description="Helical" evidence="1">
    <location>
        <begin position="7"/>
        <end position="29"/>
    </location>
</feature>
<dbReference type="Proteomes" id="UP000199287">
    <property type="component" value="Unassembled WGS sequence"/>
</dbReference>
<reference evidence="4" key="1">
    <citation type="submission" date="2016-10" db="EMBL/GenBank/DDBJ databases">
        <authorList>
            <person name="Varghese N."/>
            <person name="Submissions S."/>
        </authorList>
    </citation>
    <scope>NUCLEOTIDE SEQUENCE [LARGE SCALE GENOMIC DNA]</scope>
    <source>
        <strain evidence="4">Z-7934</strain>
    </source>
</reference>
<proteinExistence type="predicted"/>
<dbReference type="AlphaFoldDB" id="A0A1I3EL35"/>
<organism evidence="3 4">
    <name type="scientific">Tindallia magadiensis</name>
    <dbReference type="NCBI Taxonomy" id="69895"/>
    <lineage>
        <taxon>Bacteria</taxon>
        <taxon>Bacillati</taxon>
        <taxon>Bacillota</taxon>
        <taxon>Clostridia</taxon>
        <taxon>Peptostreptococcales</taxon>
        <taxon>Tindalliaceae</taxon>
        <taxon>Tindallia</taxon>
    </lineage>
</organism>
<sequence>MTSSGKEIGVGLVGIVTSIYLWCCFIPRTVIVRGEVHYFFRDPQFTPKLWTALIFISSLGILYHAVKQKKAEKSRETIKVESGGSLRLARENIRILVLLIIMYGFMILMPKVDYRIVTGIGLAATLLCFGYRKPAQVFGISLATSLVMHFFFSNILRIRL</sequence>
<feature type="transmembrane region" description="Helical" evidence="1">
    <location>
        <begin position="92"/>
        <end position="108"/>
    </location>
</feature>
<gene>
    <name evidence="3" type="ORF">SAMN05192551_10551</name>
</gene>
<dbReference type="OrthoDB" id="9905860at2"/>
<evidence type="ECO:0000259" key="2">
    <source>
        <dbReference type="Pfam" id="PF07331"/>
    </source>
</evidence>
<keyword evidence="1" id="KW-0472">Membrane</keyword>
<protein>
    <submittedName>
        <fullName evidence="3">Tripartite tricarboxylate transporter TctB family protein</fullName>
    </submittedName>
</protein>
<keyword evidence="4" id="KW-1185">Reference proteome</keyword>
<dbReference type="EMBL" id="FOQA01000005">
    <property type="protein sequence ID" value="SFH99588.1"/>
    <property type="molecule type" value="Genomic_DNA"/>
</dbReference>
<evidence type="ECO:0000313" key="3">
    <source>
        <dbReference type="EMBL" id="SFH99588.1"/>
    </source>
</evidence>
<feature type="transmembrane region" description="Helical" evidence="1">
    <location>
        <begin position="49"/>
        <end position="66"/>
    </location>
</feature>
<dbReference type="Pfam" id="PF07331">
    <property type="entry name" value="TctB"/>
    <property type="match status" value="1"/>
</dbReference>
<evidence type="ECO:0000313" key="4">
    <source>
        <dbReference type="Proteomes" id="UP000199287"/>
    </source>
</evidence>
<evidence type="ECO:0000256" key="1">
    <source>
        <dbReference type="SAM" id="Phobius"/>
    </source>
</evidence>
<feature type="domain" description="DUF1468" evidence="2">
    <location>
        <begin position="41"/>
        <end position="160"/>
    </location>
</feature>
<dbReference type="STRING" id="69895.SAMN05192551_10551"/>
<keyword evidence="1" id="KW-0812">Transmembrane</keyword>
<dbReference type="InterPro" id="IPR009936">
    <property type="entry name" value="DUF1468"/>
</dbReference>
<accession>A0A1I3EL35</accession>